<accession>A0A6L2M1I0</accession>
<dbReference type="EMBL" id="BKCJ010005378">
    <property type="protein sequence ID" value="GEU66412.1"/>
    <property type="molecule type" value="Genomic_DNA"/>
</dbReference>
<evidence type="ECO:0000313" key="2">
    <source>
        <dbReference type="EMBL" id="GEU66412.1"/>
    </source>
</evidence>
<reference evidence="2" key="1">
    <citation type="journal article" date="2019" name="Sci. Rep.">
        <title>Draft genome of Tanacetum cinerariifolium, the natural source of mosquito coil.</title>
        <authorList>
            <person name="Yamashiro T."/>
            <person name="Shiraishi A."/>
            <person name="Satake H."/>
            <person name="Nakayama K."/>
        </authorList>
    </citation>
    <scope>NUCLEOTIDE SEQUENCE</scope>
</reference>
<sequence>MRNYDPKGEAIAITFDLPTVEPEDSLRIGDEHLDTILETKSDEFIKSSVENLVPNLSESEDLSNSECDVPAYDDFTTLSNLLFDDDDFSSSDDESFSNEDISKEIYSNPIFDEEIISIDSLLDVFGGELILSKSIPPGIDETNYDPEEEICQIDLSFTLDDSMPSGIEDDNYDSEGDGLIHEELLSNNSLSLPENKSFQFNIPSSPRPPAKPPDDDEIEPNSEILIVKLEKSPHLLSHRGLKAFQLHSEIPMTIYGGNTPILDVPFLHFYPS</sequence>
<evidence type="ECO:0000256" key="1">
    <source>
        <dbReference type="SAM" id="MobiDB-lite"/>
    </source>
</evidence>
<organism evidence="2">
    <name type="scientific">Tanacetum cinerariifolium</name>
    <name type="common">Dalmatian daisy</name>
    <name type="synonym">Chrysanthemum cinerariifolium</name>
    <dbReference type="NCBI Taxonomy" id="118510"/>
    <lineage>
        <taxon>Eukaryota</taxon>
        <taxon>Viridiplantae</taxon>
        <taxon>Streptophyta</taxon>
        <taxon>Embryophyta</taxon>
        <taxon>Tracheophyta</taxon>
        <taxon>Spermatophyta</taxon>
        <taxon>Magnoliopsida</taxon>
        <taxon>eudicotyledons</taxon>
        <taxon>Gunneridae</taxon>
        <taxon>Pentapetalae</taxon>
        <taxon>asterids</taxon>
        <taxon>campanulids</taxon>
        <taxon>Asterales</taxon>
        <taxon>Asteraceae</taxon>
        <taxon>Asteroideae</taxon>
        <taxon>Anthemideae</taxon>
        <taxon>Anthemidinae</taxon>
        <taxon>Tanacetum</taxon>
    </lineage>
</organism>
<dbReference type="AlphaFoldDB" id="A0A6L2M1I0"/>
<name>A0A6L2M1I0_TANCI</name>
<comment type="caution">
    <text evidence="2">The sequence shown here is derived from an EMBL/GenBank/DDBJ whole genome shotgun (WGS) entry which is preliminary data.</text>
</comment>
<proteinExistence type="predicted"/>
<feature type="region of interest" description="Disordered" evidence="1">
    <location>
        <begin position="199"/>
        <end position="218"/>
    </location>
</feature>
<evidence type="ECO:0008006" key="3">
    <source>
        <dbReference type="Google" id="ProtNLM"/>
    </source>
</evidence>
<protein>
    <recommendedName>
        <fullName evidence="3">Reverse transcriptase domain-containing protein</fullName>
    </recommendedName>
</protein>
<gene>
    <name evidence="2" type="ORF">Tci_038390</name>
</gene>